<dbReference type="Proteomes" id="UP000800093">
    <property type="component" value="Unassembled WGS sequence"/>
</dbReference>
<proteinExistence type="predicted"/>
<organism evidence="1 2">
    <name type="scientific">Lojkania enalia</name>
    <dbReference type="NCBI Taxonomy" id="147567"/>
    <lineage>
        <taxon>Eukaryota</taxon>
        <taxon>Fungi</taxon>
        <taxon>Dikarya</taxon>
        <taxon>Ascomycota</taxon>
        <taxon>Pezizomycotina</taxon>
        <taxon>Dothideomycetes</taxon>
        <taxon>Pleosporomycetidae</taxon>
        <taxon>Pleosporales</taxon>
        <taxon>Pleosporales incertae sedis</taxon>
        <taxon>Lojkania</taxon>
    </lineage>
</organism>
<evidence type="ECO:0000313" key="2">
    <source>
        <dbReference type="Proteomes" id="UP000800093"/>
    </source>
</evidence>
<name>A0A9P4N6B4_9PLEO</name>
<dbReference type="AlphaFoldDB" id="A0A9P4N6B4"/>
<reference evidence="2" key="1">
    <citation type="journal article" date="2020" name="Stud. Mycol.">
        <title>101 Dothideomycetes genomes: A test case for predicting lifestyles and emergence of pathogens.</title>
        <authorList>
            <person name="Haridas S."/>
            <person name="Albert R."/>
            <person name="Binder M."/>
            <person name="Bloem J."/>
            <person name="LaButti K."/>
            <person name="Salamov A."/>
            <person name="Andreopoulos B."/>
            <person name="Baker S."/>
            <person name="Barry K."/>
            <person name="Bills G."/>
            <person name="Bluhm B."/>
            <person name="Cannon C."/>
            <person name="Castanera R."/>
            <person name="Culley D."/>
            <person name="Daum C."/>
            <person name="Ezra D."/>
            <person name="Gonzalez J."/>
            <person name="Henrissat B."/>
            <person name="Kuo A."/>
            <person name="Liang C."/>
            <person name="Lipzen A."/>
            <person name="Lutzoni F."/>
            <person name="Magnuson J."/>
            <person name="Mondo S."/>
            <person name="Nolan M."/>
            <person name="Ohm R."/>
            <person name="Pangilinan J."/>
            <person name="Park H.-J."/>
            <person name="Ramirez L."/>
            <person name="Alfaro M."/>
            <person name="Sun H."/>
            <person name="Tritt A."/>
            <person name="Yoshinaga Y."/>
            <person name="Zwiers L.-H."/>
            <person name="Turgeon B."/>
            <person name="Goodwin S."/>
            <person name="Spatafora J."/>
            <person name="Crous P."/>
            <person name="Grigoriev I."/>
        </authorList>
    </citation>
    <scope>NUCLEOTIDE SEQUENCE [LARGE SCALE GENOMIC DNA]</scope>
    <source>
        <strain evidence="2">CBS 304.66</strain>
    </source>
</reference>
<dbReference type="EMBL" id="ML986587">
    <property type="protein sequence ID" value="KAF2268152.1"/>
    <property type="molecule type" value="Genomic_DNA"/>
</dbReference>
<protein>
    <submittedName>
        <fullName evidence="1">Uncharacterized protein</fullName>
    </submittedName>
</protein>
<accession>A0A9P4N6B4</accession>
<comment type="caution">
    <text evidence="1">The sequence shown here is derived from an EMBL/GenBank/DDBJ whole genome shotgun (WGS) entry which is preliminary data.</text>
</comment>
<sequence>MATSDGEERREIYRALSMESGAPPITTRGAVLGRQDRKAEICMTIFTIRLFCVCRLSGSAYLGFFALSSRSVSQNALFDAKTGGIYLVGAQHSPPSLFRWRPLIGPSSALLGSP</sequence>
<keyword evidence="2" id="KW-1185">Reference proteome</keyword>
<gene>
    <name evidence="1" type="ORF">CC78DRAFT_576155</name>
</gene>
<evidence type="ECO:0000313" key="1">
    <source>
        <dbReference type="EMBL" id="KAF2268152.1"/>
    </source>
</evidence>